<sequence length="113" mass="12161">MAQQVGISVVNAEIHAGSEGAWHFYGIVYNVGDVPVTLYGMDGPAGEDGFIHATTGSEIAEIYEIAIEPGNALDLEAGGLFMRFEELESTPEGMLSIALYFDDFEMPVEVTVQ</sequence>
<accession>A0A2C9CSW8</accession>
<keyword evidence="2" id="KW-1185">Reference proteome</keyword>
<evidence type="ECO:0000313" key="2">
    <source>
        <dbReference type="Proteomes" id="UP000220034"/>
    </source>
</evidence>
<reference evidence="2" key="1">
    <citation type="submission" date="2017-09" db="EMBL/GenBank/DDBJ databases">
        <authorList>
            <person name="Varghese N."/>
            <person name="Submissions S."/>
        </authorList>
    </citation>
    <scope>NUCLEOTIDE SEQUENCE [LARGE SCALE GENOMIC DNA]</scope>
    <source>
        <strain evidence="2">C7</strain>
    </source>
</reference>
<dbReference type="SUPFAM" id="SSF110087">
    <property type="entry name" value="DR1885-like metal-binding protein"/>
    <property type="match status" value="1"/>
</dbReference>
<dbReference type="RefSeq" id="WP_097929040.1">
    <property type="nucleotide sequence ID" value="NZ_OCTN01000002.1"/>
</dbReference>
<evidence type="ECO:0008006" key="3">
    <source>
        <dbReference type="Google" id="ProtNLM"/>
    </source>
</evidence>
<organism evidence="1 2">
    <name type="scientific">Pontivivens marinum</name>
    <dbReference type="NCBI Taxonomy" id="1690039"/>
    <lineage>
        <taxon>Bacteria</taxon>
        <taxon>Pseudomonadati</taxon>
        <taxon>Pseudomonadota</taxon>
        <taxon>Alphaproteobacteria</taxon>
        <taxon>Rhodobacterales</taxon>
        <taxon>Paracoccaceae</taxon>
        <taxon>Pontivivens</taxon>
    </lineage>
</organism>
<dbReference type="Proteomes" id="UP000220034">
    <property type="component" value="Unassembled WGS sequence"/>
</dbReference>
<proteinExistence type="predicted"/>
<name>A0A2C9CSW8_9RHOB</name>
<dbReference type="OrthoDB" id="9951664at2"/>
<dbReference type="EMBL" id="OCTN01000002">
    <property type="protein sequence ID" value="SOH93459.1"/>
    <property type="molecule type" value="Genomic_DNA"/>
</dbReference>
<gene>
    <name evidence="1" type="ORF">SAMN06273572_102135</name>
</gene>
<protein>
    <recommendedName>
        <fullName evidence="3">DUF4352 domain-containing protein</fullName>
    </recommendedName>
</protein>
<evidence type="ECO:0000313" key="1">
    <source>
        <dbReference type="EMBL" id="SOH93459.1"/>
    </source>
</evidence>
<dbReference type="AlphaFoldDB" id="A0A2C9CSW8"/>
<dbReference type="InterPro" id="IPR036182">
    <property type="entry name" value="PCuAC_sf"/>
</dbReference>